<keyword evidence="4" id="KW-0804">Transcription</keyword>
<dbReference type="InterPro" id="IPR011006">
    <property type="entry name" value="CheY-like_superfamily"/>
</dbReference>
<name>A0A062XUN5_9BACT</name>
<dbReference type="InterPro" id="IPR002078">
    <property type="entry name" value="Sigma_54_int"/>
</dbReference>
<dbReference type="GO" id="GO:0043565">
    <property type="term" value="F:sequence-specific DNA binding"/>
    <property type="evidence" value="ECO:0007669"/>
    <property type="project" value="InterPro"/>
</dbReference>
<reference evidence="8 9" key="1">
    <citation type="submission" date="2014-04" db="EMBL/GenBank/DDBJ databases">
        <title>The Genome Sequence of Thermoanaerobaculum aquaticum MP-01, The First Cultivated Group 23 Acidobacterium.</title>
        <authorList>
            <person name="Stamps B.W."/>
            <person name="Losey N.A."/>
            <person name="Lawson P.A."/>
            <person name="Stevenson B.S."/>
        </authorList>
    </citation>
    <scope>NUCLEOTIDE SEQUENCE [LARGE SCALE GENOMIC DNA]</scope>
    <source>
        <strain evidence="8 9">MP-01</strain>
    </source>
</reference>
<dbReference type="InterPro" id="IPR003593">
    <property type="entry name" value="AAA+_ATPase"/>
</dbReference>
<dbReference type="SMART" id="SM00448">
    <property type="entry name" value="REC"/>
    <property type="match status" value="1"/>
</dbReference>
<keyword evidence="1" id="KW-0547">Nucleotide-binding</keyword>
<dbReference type="Gene3D" id="1.10.10.60">
    <property type="entry name" value="Homeodomain-like"/>
    <property type="match status" value="1"/>
</dbReference>
<comment type="caution">
    <text evidence="8">The sequence shown here is derived from an EMBL/GenBank/DDBJ whole genome shotgun (WGS) entry which is preliminary data.</text>
</comment>
<dbReference type="PROSITE" id="PS00676">
    <property type="entry name" value="SIGMA54_INTERACT_2"/>
    <property type="match status" value="1"/>
</dbReference>
<dbReference type="PANTHER" id="PTHR32071">
    <property type="entry name" value="TRANSCRIPTIONAL REGULATORY PROTEIN"/>
    <property type="match status" value="1"/>
</dbReference>
<dbReference type="PROSITE" id="PS00675">
    <property type="entry name" value="SIGMA54_INTERACT_1"/>
    <property type="match status" value="1"/>
</dbReference>
<dbReference type="RefSeq" id="WP_038047100.1">
    <property type="nucleotide sequence ID" value="NZ_JMFG01000006.1"/>
</dbReference>
<dbReference type="InterPro" id="IPR027417">
    <property type="entry name" value="P-loop_NTPase"/>
</dbReference>
<dbReference type="GO" id="GO:0005524">
    <property type="term" value="F:ATP binding"/>
    <property type="evidence" value="ECO:0007669"/>
    <property type="project" value="UniProtKB-KW"/>
</dbReference>
<keyword evidence="3" id="KW-0805">Transcription regulation</keyword>
<evidence type="ECO:0008006" key="10">
    <source>
        <dbReference type="Google" id="ProtNLM"/>
    </source>
</evidence>
<dbReference type="STRING" id="1312852.EG19_10350"/>
<evidence type="ECO:0000256" key="3">
    <source>
        <dbReference type="ARBA" id="ARBA00023015"/>
    </source>
</evidence>
<dbReference type="InterPro" id="IPR058031">
    <property type="entry name" value="AAA_lid_NorR"/>
</dbReference>
<dbReference type="Gene3D" id="3.40.50.300">
    <property type="entry name" value="P-loop containing nucleotide triphosphate hydrolases"/>
    <property type="match status" value="1"/>
</dbReference>
<dbReference type="Pfam" id="PF02954">
    <property type="entry name" value="HTH_8"/>
    <property type="match status" value="1"/>
</dbReference>
<feature type="domain" description="Sigma-54 factor interaction" evidence="6">
    <location>
        <begin position="134"/>
        <end position="364"/>
    </location>
</feature>
<evidence type="ECO:0000259" key="7">
    <source>
        <dbReference type="PROSITE" id="PS50110"/>
    </source>
</evidence>
<evidence type="ECO:0000256" key="2">
    <source>
        <dbReference type="ARBA" id="ARBA00022840"/>
    </source>
</evidence>
<gene>
    <name evidence="8" type="ORF">EG19_10350</name>
</gene>
<dbReference type="Proteomes" id="UP000027284">
    <property type="component" value="Unassembled WGS sequence"/>
</dbReference>
<protein>
    <recommendedName>
        <fullName evidence="10">Sigma-54-dependent Fis family transcriptional regulator</fullName>
    </recommendedName>
</protein>
<dbReference type="SUPFAM" id="SSF52172">
    <property type="entry name" value="CheY-like"/>
    <property type="match status" value="1"/>
</dbReference>
<proteinExistence type="predicted"/>
<sequence length="453" mass="48960">MAKVLVVDDDAGIREMASLALEKAGHQVLRAASIASARRLLAEETVALVLCDIYLPGENGLELLADIQKLPHAPKVILMTARGSLETALDATRLGAHDYLAKPFDLRELVAVVEKALQPPPPPAPALPPMPGLFVGSHPSMVEVYKAIARVAPLPVPVLVLGETGTGKELVAKALHQYSPFATGPFVAVNCGAIPDSLLESELFGHKKGAFTDAHTDRKGALASADGGTVFLDEIGEVSPAFQVKLLRFLQDSLVRPLGSDKPIPVRVRVVAATNRDLVAQVKEGKFRADLYYRLAAYEIRLPPLRARASDIPELVEHFRQKITAELGLGETLPATEEVLAMLAQHPWPGNVRELEQVVRRMLINTRGLADAQELGRLLALAPTRNQPSPSPEPALTSLEEAERSHILEVLSRVGGNRSQAARLLGIDRKTLARKLKRFGINFENESTGEGEP</sequence>
<keyword evidence="9" id="KW-1185">Reference proteome</keyword>
<dbReference type="InterPro" id="IPR009057">
    <property type="entry name" value="Homeodomain-like_sf"/>
</dbReference>
<evidence type="ECO:0000313" key="8">
    <source>
        <dbReference type="EMBL" id="KDA54558.1"/>
    </source>
</evidence>
<dbReference type="Pfam" id="PF00158">
    <property type="entry name" value="Sigma54_activat"/>
    <property type="match status" value="1"/>
</dbReference>
<feature type="domain" description="Response regulatory" evidence="7">
    <location>
        <begin position="3"/>
        <end position="117"/>
    </location>
</feature>
<dbReference type="EMBL" id="JMFG01000006">
    <property type="protein sequence ID" value="KDA54558.1"/>
    <property type="molecule type" value="Genomic_DNA"/>
</dbReference>
<dbReference type="Gene3D" id="1.10.8.60">
    <property type="match status" value="1"/>
</dbReference>
<evidence type="ECO:0000256" key="4">
    <source>
        <dbReference type="ARBA" id="ARBA00023163"/>
    </source>
</evidence>
<dbReference type="PRINTS" id="PR01590">
    <property type="entry name" value="HTHFIS"/>
</dbReference>
<keyword evidence="2" id="KW-0067">ATP-binding</keyword>
<dbReference type="InterPro" id="IPR002197">
    <property type="entry name" value="HTH_Fis"/>
</dbReference>
<dbReference type="SUPFAM" id="SSF46689">
    <property type="entry name" value="Homeodomain-like"/>
    <property type="match status" value="1"/>
</dbReference>
<evidence type="ECO:0000313" key="9">
    <source>
        <dbReference type="Proteomes" id="UP000027284"/>
    </source>
</evidence>
<evidence type="ECO:0000256" key="1">
    <source>
        <dbReference type="ARBA" id="ARBA00022741"/>
    </source>
</evidence>
<dbReference type="Pfam" id="PF25601">
    <property type="entry name" value="AAA_lid_14"/>
    <property type="match status" value="1"/>
</dbReference>
<dbReference type="CDD" id="cd00009">
    <property type="entry name" value="AAA"/>
    <property type="match status" value="1"/>
</dbReference>
<evidence type="ECO:0000256" key="5">
    <source>
        <dbReference type="PROSITE-ProRule" id="PRU00169"/>
    </source>
</evidence>
<feature type="modified residue" description="4-aspartylphosphate" evidence="5">
    <location>
        <position position="52"/>
    </location>
</feature>
<dbReference type="FunFam" id="3.40.50.300:FF:000006">
    <property type="entry name" value="DNA-binding transcriptional regulator NtrC"/>
    <property type="match status" value="1"/>
</dbReference>
<dbReference type="InterPro" id="IPR025662">
    <property type="entry name" value="Sigma_54_int_dom_ATP-bd_1"/>
</dbReference>
<evidence type="ECO:0000259" key="6">
    <source>
        <dbReference type="PROSITE" id="PS50045"/>
    </source>
</evidence>
<dbReference type="SMART" id="SM00382">
    <property type="entry name" value="AAA"/>
    <property type="match status" value="1"/>
</dbReference>
<dbReference type="PROSITE" id="PS50110">
    <property type="entry name" value="RESPONSE_REGULATORY"/>
    <property type="match status" value="1"/>
</dbReference>
<accession>A0A062XUN5</accession>
<dbReference type="GO" id="GO:0006355">
    <property type="term" value="P:regulation of DNA-templated transcription"/>
    <property type="evidence" value="ECO:0007669"/>
    <property type="project" value="InterPro"/>
</dbReference>
<dbReference type="AlphaFoldDB" id="A0A062XUN5"/>
<dbReference type="GO" id="GO:0000160">
    <property type="term" value="P:phosphorelay signal transduction system"/>
    <property type="evidence" value="ECO:0007669"/>
    <property type="project" value="InterPro"/>
</dbReference>
<dbReference type="PROSITE" id="PS50045">
    <property type="entry name" value="SIGMA54_INTERACT_4"/>
    <property type="match status" value="1"/>
</dbReference>
<dbReference type="OrthoDB" id="9771372at2"/>
<dbReference type="InterPro" id="IPR001789">
    <property type="entry name" value="Sig_transdc_resp-reg_receiver"/>
</dbReference>
<dbReference type="Gene3D" id="3.40.50.2300">
    <property type="match status" value="1"/>
</dbReference>
<dbReference type="InterPro" id="IPR025943">
    <property type="entry name" value="Sigma_54_int_dom_ATP-bd_2"/>
</dbReference>
<organism evidence="8 9">
    <name type="scientific">Thermoanaerobaculum aquaticum</name>
    <dbReference type="NCBI Taxonomy" id="1312852"/>
    <lineage>
        <taxon>Bacteria</taxon>
        <taxon>Pseudomonadati</taxon>
        <taxon>Acidobacteriota</taxon>
        <taxon>Thermoanaerobaculia</taxon>
        <taxon>Thermoanaerobaculales</taxon>
        <taxon>Thermoanaerobaculaceae</taxon>
        <taxon>Thermoanaerobaculum</taxon>
    </lineage>
</organism>
<dbReference type="SUPFAM" id="SSF52540">
    <property type="entry name" value="P-loop containing nucleoside triphosphate hydrolases"/>
    <property type="match status" value="1"/>
</dbReference>
<dbReference type="PANTHER" id="PTHR32071:SF99">
    <property type="entry name" value="TRANSCRIPTIONAL REGULATORY PROTEIN"/>
    <property type="match status" value="1"/>
</dbReference>
<dbReference type="Pfam" id="PF00072">
    <property type="entry name" value="Response_reg"/>
    <property type="match status" value="1"/>
</dbReference>
<keyword evidence="5" id="KW-0597">Phosphoprotein</keyword>